<evidence type="ECO:0000259" key="7">
    <source>
        <dbReference type="PROSITE" id="PS51677"/>
    </source>
</evidence>
<dbReference type="InterPro" id="IPR002509">
    <property type="entry name" value="NODB_dom"/>
</dbReference>
<dbReference type="InterPro" id="IPR011330">
    <property type="entry name" value="Glyco_hydro/deAcase_b/a-brl"/>
</dbReference>
<comment type="subcellular location">
    <subcellularLocation>
        <location evidence="2">Secreted</location>
    </subcellularLocation>
</comment>
<protein>
    <recommendedName>
        <fullName evidence="4">Chitooligosaccharide deacetylase</fullName>
    </recommendedName>
    <alternativeName>
        <fullName evidence="6">Nodulation protein B</fullName>
    </alternativeName>
</protein>
<dbReference type="PROSITE" id="PS51677">
    <property type="entry name" value="NODB"/>
    <property type="match status" value="1"/>
</dbReference>
<evidence type="ECO:0000256" key="5">
    <source>
        <dbReference type="ARBA" id="ARBA00022729"/>
    </source>
</evidence>
<dbReference type="Proteomes" id="UP000620670">
    <property type="component" value="Unassembled WGS sequence"/>
</dbReference>
<dbReference type="RefSeq" id="WP_199049420.1">
    <property type="nucleotide sequence ID" value="NZ_JAELXT010000010.1"/>
</dbReference>
<evidence type="ECO:0000256" key="6">
    <source>
        <dbReference type="ARBA" id="ARBA00032976"/>
    </source>
</evidence>
<evidence type="ECO:0000256" key="4">
    <source>
        <dbReference type="ARBA" id="ARBA00020071"/>
    </source>
</evidence>
<accession>A0ABS0Y1I9</accession>
<dbReference type="EMBL" id="JAELXT010000010">
    <property type="protein sequence ID" value="MBJ6126167.1"/>
    <property type="molecule type" value="Genomic_DNA"/>
</dbReference>
<organism evidence="8 9">
    <name type="scientific">Microvirga splendida</name>
    <dbReference type="NCBI Taxonomy" id="2795727"/>
    <lineage>
        <taxon>Bacteria</taxon>
        <taxon>Pseudomonadati</taxon>
        <taxon>Pseudomonadota</taxon>
        <taxon>Alphaproteobacteria</taxon>
        <taxon>Hyphomicrobiales</taxon>
        <taxon>Methylobacteriaceae</taxon>
        <taxon>Microvirga</taxon>
    </lineage>
</organism>
<evidence type="ECO:0000313" key="8">
    <source>
        <dbReference type="EMBL" id="MBJ6126167.1"/>
    </source>
</evidence>
<keyword evidence="9" id="KW-1185">Reference proteome</keyword>
<gene>
    <name evidence="8" type="ORF">JAO75_12220</name>
</gene>
<comment type="function">
    <text evidence="1">Is involved in generating a small heat-stable compound (Nod), an acylated oligomer of N-acetylglucosamine, that stimulates mitosis in various plant protoplasts.</text>
</comment>
<evidence type="ECO:0000256" key="1">
    <source>
        <dbReference type="ARBA" id="ARBA00003236"/>
    </source>
</evidence>
<dbReference type="PANTHER" id="PTHR34216:SF3">
    <property type="entry name" value="POLY-BETA-1,6-N-ACETYL-D-GLUCOSAMINE N-DEACETYLASE"/>
    <property type="match status" value="1"/>
</dbReference>
<dbReference type="Gene3D" id="3.20.20.370">
    <property type="entry name" value="Glycoside hydrolase/deacetylase"/>
    <property type="match status" value="1"/>
</dbReference>
<reference evidence="9" key="1">
    <citation type="submission" date="2020-12" db="EMBL/GenBank/DDBJ databases">
        <title>Hymenobacter sp.</title>
        <authorList>
            <person name="Kim M.K."/>
        </authorList>
    </citation>
    <scope>NUCLEOTIDE SEQUENCE [LARGE SCALE GENOMIC DNA]</scope>
    <source>
        <strain evidence="9">BT325</strain>
    </source>
</reference>
<dbReference type="InterPro" id="IPR051398">
    <property type="entry name" value="Polysacch_Deacetylase"/>
</dbReference>
<comment type="similarity">
    <text evidence="3">Belongs to the polysaccharide deacetylase family.</text>
</comment>
<name>A0ABS0Y1I9_9HYPH</name>
<evidence type="ECO:0000256" key="2">
    <source>
        <dbReference type="ARBA" id="ARBA00004613"/>
    </source>
</evidence>
<dbReference type="Pfam" id="PF01522">
    <property type="entry name" value="Polysacc_deac_1"/>
    <property type="match status" value="1"/>
</dbReference>
<keyword evidence="5" id="KW-0732">Signal</keyword>
<evidence type="ECO:0000256" key="3">
    <source>
        <dbReference type="ARBA" id="ARBA00010973"/>
    </source>
</evidence>
<dbReference type="SUPFAM" id="SSF88713">
    <property type="entry name" value="Glycoside hydrolase/deacetylase"/>
    <property type="match status" value="1"/>
</dbReference>
<dbReference type="PANTHER" id="PTHR34216">
    <property type="match status" value="1"/>
</dbReference>
<feature type="domain" description="NodB homology" evidence="7">
    <location>
        <begin position="95"/>
        <end position="357"/>
    </location>
</feature>
<comment type="caution">
    <text evidence="8">The sequence shown here is derived from an EMBL/GenBank/DDBJ whole genome shotgun (WGS) entry which is preliminary data.</text>
</comment>
<dbReference type="CDD" id="cd10918">
    <property type="entry name" value="CE4_NodB_like_5s_6s"/>
    <property type="match status" value="1"/>
</dbReference>
<proteinExistence type="inferred from homology"/>
<evidence type="ECO:0000313" key="9">
    <source>
        <dbReference type="Proteomes" id="UP000620670"/>
    </source>
</evidence>
<sequence length="357" mass="40154">MSTFTVRHAPSLKSQHKKDIPAGWLRSIREAQLTVLCYHRVEHPDDNGFQGFKPTYSATREAFVRQMDYLKAHYNPISLRDLVAWLDEDRQLPPCPVLITFDDGYRDNAEVAWPIMRDRGLPAAIFLATEYIGAGRPFIWDFAAYCFQQTPRYSAAVPLIGWTSLGTEGERDSATVAWVEKRKRLPAAGRDQAMSELAAALDVPPAPQDTFRRLYLDWSDVQVLARQGVEFGAHTCSHPILTQVSPTEADEEIIHSINELTSRLGAAPLAFAYPNGSARDYSHVHEAIVRQSGMPVAFSLEPGPIALPMIRNRLMSIPRIYIGRNDNMLRFIAKLNGVARFSHLVRSYLPLRKPVSA</sequence>